<dbReference type="InterPro" id="IPR011701">
    <property type="entry name" value="MFS"/>
</dbReference>
<comment type="caution">
    <text evidence="3">The sequence shown here is derived from an EMBL/GenBank/DDBJ whole genome shotgun (WGS) entry which is preliminary data.</text>
</comment>
<dbReference type="EMBL" id="LAZR01000253">
    <property type="protein sequence ID" value="KKN79038.1"/>
    <property type="molecule type" value="Genomic_DNA"/>
</dbReference>
<protein>
    <recommendedName>
        <fullName evidence="2">Major facilitator superfamily (MFS) profile domain-containing protein</fullName>
    </recommendedName>
</protein>
<feature type="transmembrane region" description="Helical" evidence="1">
    <location>
        <begin position="83"/>
        <end position="102"/>
    </location>
</feature>
<reference evidence="3" key="1">
    <citation type="journal article" date="2015" name="Nature">
        <title>Complex archaea that bridge the gap between prokaryotes and eukaryotes.</title>
        <authorList>
            <person name="Spang A."/>
            <person name="Saw J.H."/>
            <person name="Jorgensen S.L."/>
            <person name="Zaremba-Niedzwiedzka K."/>
            <person name="Martijn J."/>
            <person name="Lind A.E."/>
            <person name="van Eijk R."/>
            <person name="Schleper C."/>
            <person name="Guy L."/>
            <person name="Ettema T.J."/>
        </authorList>
    </citation>
    <scope>NUCLEOTIDE SEQUENCE</scope>
</reference>
<feature type="transmembrane region" description="Helical" evidence="1">
    <location>
        <begin position="354"/>
        <end position="376"/>
    </location>
</feature>
<dbReference type="Pfam" id="PF07690">
    <property type="entry name" value="MFS_1"/>
    <property type="match status" value="1"/>
</dbReference>
<proteinExistence type="predicted"/>
<evidence type="ECO:0000259" key="2">
    <source>
        <dbReference type="PROSITE" id="PS50850"/>
    </source>
</evidence>
<feature type="transmembrane region" description="Helical" evidence="1">
    <location>
        <begin position="144"/>
        <end position="163"/>
    </location>
</feature>
<dbReference type="SUPFAM" id="SSF103473">
    <property type="entry name" value="MFS general substrate transporter"/>
    <property type="match status" value="1"/>
</dbReference>
<dbReference type="Gene3D" id="1.20.1250.20">
    <property type="entry name" value="MFS general substrate transporter like domains"/>
    <property type="match status" value="1"/>
</dbReference>
<feature type="transmembrane region" description="Helical" evidence="1">
    <location>
        <begin position="108"/>
        <end position="124"/>
    </location>
</feature>
<feature type="transmembrane region" description="Helical" evidence="1">
    <location>
        <begin position="314"/>
        <end position="334"/>
    </location>
</feature>
<keyword evidence="1" id="KW-0812">Transmembrane</keyword>
<feature type="transmembrane region" description="Helical" evidence="1">
    <location>
        <begin position="175"/>
        <end position="196"/>
    </location>
</feature>
<dbReference type="PROSITE" id="PS50850">
    <property type="entry name" value="MFS"/>
    <property type="match status" value="1"/>
</dbReference>
<name>A0A0F9WKM0_9ZZZZ</name>
<keyword evidence="1" id="KW-0472">Membrane</keyword>
<organism evidence="3">
    <name type="scientific">marine sediment metagenome</name>
    <dbReference type="NCBI Taxonomy" id="412755"/>
    <lineage>
        <taxon>unclassified sequences</taxon>
        <taxon>metagenomes</taxon>
        <taxon>ecological metagenomes</taxon>
    </lineage>
</organism>
<dbReference type="PANTHER" id="PTHR23534">
    <property type="entry name" value="MFS PERMEASE"/>
    <property type="match status" value="1"/>
</dbReference>
<feature type="transmembrane region" description="Helical" evidence="1">
    <location>
        <begin position="382"/>
        <end position="401"/>
    </location>
</feature>
<feature type="transmembrane region" description="Helical" evidence="1">
    <location>
        <begin position="20"/>
        <end position="48"/>
    </location>
</feature>
<accession>A0A0F9WKM0</accession>
<dbReference type="PANTHER" id="PTHR23534:SF1">
    <property type="entry name" value="MAJOR FACILITATOR SUPERFAMILY PROTEIN"/>
    <property type="match status" value="1"/>
</dbReference>
<feature type="transmembrane region" description="Helical" evidence="1">
    <location>
        <begin position="225"/>
        <end position="252"/>
    </location>
</feature>
<gene>
    <name evidence="3" type="ORF">LCGC14_0343650</name>
</gene>
<feature type="domain" description="Major facilitator superfamily (MFS) profile" evidence="2">
    <location>
        <begin position="220"/>
        <end position="408"/>
    </location>
</feature>
<sequence length="408" mass="42330">MENAAPLSLGERAVRRNAFILAGAQALVGGAAPVVISIGGLAGAWLLLEDKSMATLPVTGFNLGIAIGALPAAALMRAVGRRLGFVSGALVTSTGGLVATLALFGGSFWLFALALMLVGVGGSFTQQYRFAATDGASRLYQPRAIGIVLAGGILAAVIGPQTVRLTDGLFLPVDFAGAFVGVIILGILGAGVLTFLRIPDGPEETHLDDAMPARPLSEIVAQPRFLVALLCGVGTYGVMSFVMTGAPLAIVGCGLTKDVAVLGIQWHVLAMFGPSFFTGRLIARFGKQVIVATGLLLLAVSGGIFMSGLAVWNFWVGLALLGLGWNFGFIGATAMVAETYRPSEKNKTQGLHDFLLFSTVAFASFMSGRTFVAAGWETMNVVIFPIVALCLVALVVQSRFAPRTQPQG</sequence>
<dbReference type="InterPro" id="IPR036259">
    <property type="entry name" value="MFS_trans_sf"/>
</dbReference>
<evidence type="ECO:0000256" key="1">
    <source>
        <dbReference type="SAM" id="Phobius"/>
    </source>
</evidence>
<feature type="transmembrane region" description="Helical" evidence="1">
    <location>
        <begin position="264"/>
        <end position="282"/>
    </location>
</feature>
<feature type="transmembrane region" description="Helical" evidence="1">
    <location>
        <begin position="289"/>
        <end position="308"/>
    </location>
</feature>
<evidence type="ECO:0000313" key="3">
    <source>
        <dbReference type="EMBL" id="KKN79038.1"/>
    </source>
</evidence>
<feature type="transmembrane region" description="Helical" evidence="1">
    <location>
        <begin position="54"/>
        <end position="76"/>
    </location>
</feature>
<dbReference type="InterPro" id="IPR020846">
    <property type="entry name" value="MFS_dom"/>
</dbReference>
<keyword evidence="1" id="KW-1133">Transmembrane helix</keyword>
<dbReference type="AlphaFoldDB" id="A0A0F9WKM0"/>
<dbReference type="GO" id="GO:0022857">
    <property type="term" value="F:transmembrane transporter activity"/>
    <property type="evidence" value="ECO:0007669"/>
    <property type="project" value="InterPro"/>
</dbReference>